<evidence type="ECO:0000256" key="3">
    <source>
        <dbReference type="ARBA" id="ARBA00022801"/>
    </source>
</evidence>
<dbReference type="Gene3D" id="3.90.1720.10">
    <property type="entry name" value="endopeptidase domain like (from Nostoc punctiforme)"/>
    <property type="match status" value="1"/>
</dbReference>
<reference evidence="7 8" key="1">
    <citation type="submission" date="2019-10" db="EMBL/GenBank/DDBJ databases">
        <title>Bifidobacterium from non-human primates.</title>
        <authorList>
            <person name="Modesto M."/>
        </authorList>
    </citation>
    <scope>NUCLEOTIDE SEQUENCE [LARGE SCALE GENOMIC DNA]</scope>
    <source>
        <strain evidence="7 8">TREC</strain>
    </source>
</reference>
<accession>A0A7K3THU8</accession>
<feature type="region of interest" description="Disordered" evidence="5">
    <location>
        <begin position="53"/>
        <end position="101"/>
    </location>
</feature>
<dbReference type="Pfam" id="PF08310">
    <property type="entry name" value="LGFP"/>
    <property type="match status" value="5"/>
</dbReference>
<dbReference type="PANTHER" id="PTHR47359:SF3">
    <property type="entry name" value="NLP_P60 DOMAIN-CONTAINING PROTEIN-RELATED"/>
    <property type="match status" value="1"/>
</dbReference>
<protein>
    <recommendedName>
        <fullName evidence="6">NlpC/P60 domain-containing protein</fullName>
    </recommendedName>
</protein>
<evidence type="ECO:0000313" key="8">
    <source>
        <dbReference type="Proteomes" id="UP000469763"/>
    </source>
</evidence>
<evidence type="ECO:0000256" key="2">
    <source>
        <dbReference type="ARBA" id="ARBA00022670"/>
    </source>
</evidence>
<comment type="caution">
    <text evidence="7">The sequence shown here is derived from an EMBL/GenBank/DDBJ whole genome shotgun (WGS) entry which is preliminary data.</text>
</comment>
<dbReference type="AlphaFoldDB" id="A0A7K3THU8"/>
<organism evidence="7 8">
    <name type="scientific">Bifidobacterium avesanii</name>
    <dbReference type="NCBI Taxonomy" id="1798157"/>
    <lineage>
        <taxon>Bacteria</taxon>
        <taxon>Bacillati</taxon>
        <taxon>Actinomycetota</taxon>
        <taxon>Actinomycetes</taxon>
        <taxon>Bifidobacteriales</taxon>
        <taxon>Bifidobacteriaceae</taxon>
        <taxon>Bifidobacterium</taxon>
    </lineage>
</organism>
<feature type="compositionally biased region" description="Low complexity" evidence="5">
    <location>
        <begin position="61"/>
        <end position="100"/>
    </location>
</feature>
<proteinExistence type="inferred from homology"/>
<keyword evidence="3" id="KW-0378">Hydrolase</keyword>
<evidence type="ECO:0000256" key="1">
    <source>
        <dbReference type="ARBA" id="ARBA00007074"/>
    </source>
</evidence>
<dbReference type="GO" id="GO:0008234">
    <property type="term" value="F:cysteine-type peptidase activity"/>
    <property type="evidence" value="ECO:0007669"/>
    <property type="project" value="UniProtKB-KW"/>
</dbReference>
<evidence type="ECO:0000256" key="4">
    <source>
        <dbReference type="ARBA" id="ARBA00022807"/>
    </source>
</evidence>
<dbReference type="InterPro" id="IPR000064">
    <property type="entry name" value="NLP_P60_dom"/>
</dbReference>
<comment type="similarity">
    <text evidence="1">Belongs to the peptidase C40 family.</text>
</comment>
<name>A0A7K3THU8_9BIFI</name>
<dbReference type="PANTHER" id="PTHR47359">
    <property type="entry name" value="PEPTIDOGLYCAN DL-ENDOPEPTIDASE CWLO"/>
    <property type="match status" value="1"/>
</dbReference>
<dbReference type="Pfam" id="PF00877">
    <property type="entry name" value="NLPC_P60"/>
    <property type="match status" value="1"/>
</dbReference>
<gene>
    <name evidence="7" type="ORF">GFD22_06735</name>
</gene>
<dbReference type="EMBL" id="WHZY01000009">
    <property type="protein sequence ID" value="NEG78665.1"/>
    <property type="molecule type" value="Genomic_DNA"/>
</dbReference>
<sequence>MPSVYIREKEHDVREKEKTAMRPRATSFKRLSVTVVCLFTVCATLSPVAAQAADSGTAQRQTQTQQTQTTTPSTKSTATAKPTSKPTTTAKPSTKPAQPTYAVSGAIAKKYQSLGGEKGKLGKPTANMKTGLKDGGMAQQFEHGRIYWSPKTGAWAVTGAVQDHWRDLGWENGQAGYPVGDETKTANGVYQLFQHGTMYWTQKTGAHYVHDGIFVAYRNHGFEHGQLGFPTTDERKINGGTTQSFEHGEIHWTQRTGAHATTGAIRDYWAASGWENGWLGYPIGDELTRLRDGGASQTFQYGIVFWSPATGAHATSGGINDQYAAQRWEGGNLGYPTSDEYDSGQGRAQNFQHGTLHWYGCGKKGWQNPGQYFQVSSCNVSVPNRSIFGYASPSRIGMSATREQAIEAMISRAYDYLGTRYVWDYALQPGVGVDCAGLVMQSLYATGMDLKEYNPTNHWYDPWHSHDANNMAADSRFKHVSLAERQRGDLIFWPGHVAIYLGNDQIIEANVPSVRLNNMWNNGSPTAVARPFV</sequence>
<dbReference type="InterPro" id="IPR038765">
    <property type="entry name" value="Papain-like_cys_pep_sf"/>
</dbReference>
<dbReference type="GO" id="GO:0006508">
    <property type="term" value="P:proteolysis"/>
    <property type="evidence" value="ECO:0007669"/>
    <property type="project" value="UniProtKB-KW"/>
</dbReference>
<dbReference type="SUPFAM" id="SSF54001">
    <property type="entry name" value="Cysteine proteinases"/>
    <property type="match status" value="1"/>
</dbReference>
<evidence type="ECO:0000256" key="5">
    <source>
        <dbReference type="SAM" id="MobiDB-lite"/>
    </source>
</evidence>
<dbReference type="Proteomes" id="UP000469763">
    <property type="component" value="Unassembled WGS sequence"/>
</dbReference>
<keyword evidence="4" id="KW-0788">Thiol protease</keyword>
<feature type="domain" description="NlpC/P60" evidence="6">
    <location>
        <begin position="403"/>
        <end position="533"/>
    </location>
</feature>
<keyword evidence="2" id="KW-0645">Protease</keyword>
<keyword evidence="8" id="KW-1185">Reference proteome</keyword>
<dbReference type="OrthoDB" id="514320at2"/>
<evidence type="ECO:0000313" key="7">
    <source>
        <dbReference type="EMBL" id="NEG78665.1"/>
    </source>
</evidence>
<evidence type="ECO:0000259" key="6">
    <source>
        <dbReference type="PROSITE" id="PS51935"/>
    </source>
</evidence>
<dbReference type="InterPro" id="IPR051794">
    <property type="entry name" value="PG_Endopeptidase_C40"/>
</dbReference>
<dbReference type="PROSITE" id="PS51935">
    <property type="entry name" value="NLPC_P60"/>
    <property type="match status" value="1"/>
</dbReference>
<dbReference type="InterPro" id="IPR013207">
    <property type="entry name" value="LGFP"/>
</dbReference>